<keyword evidence="1" id="KW-0472">Membrane</keyword>
<reference evidence="3" key="1">
    <citation type="submission" date="2023-03" db="EMBL/GenBank/DDBJ databases">
        <title>Andean soil-derived lignocellulolytic bacterial consortium as a source of novel taxa and putative plastic-active enzymes.</title>
        <authorList>
            <person name="Diaz-Garcia L."/>
            <person name="Chuvochina M."/>
            <person name="Feuerriegel G."/>
            <person name="Bunk B."/>
            <person name="Sproer C."/>
            <person name="Streit W.R."/>
            <person name="Rodriguez L.M."/>
            <person name="Overmann J."/>
            <person name="Jimenez D.J."/>
        </authorList>
    </citation>
    <scope>NUCLEOTIDE SEQUENCE</scope>
    <source>
        <strain evidence="3">MAG 4610</strain>
    </source>
</reference>
<protein>
    <submittedName>
        <fullName evidence="3">TadE/TadG family type IV pilus assembly protein</fullName>
    </submittedName>
</protein>
<sequence>MRGLLRDDRGSSAVEFLLVGLLLTALTLGVLQFALTVYLRNVVHDAAVEGAFHAALADVDVREGATRAVAVVERAIGDGYVVAASAALVGAEGQEEVEVSVSATLPLVGIFGVPAGWEVTARAPRESLAG</sequence>
<name>A0AAJ6B4Q8_9MICO</name>
<dbReference type="Pfam" id="PF07811">
    <property type="entry name" value="TadE"/>
    <property type="match status" value="1"/>
</dbReference>
<evidence type="ECO:0000313" key="3">
    <source>
        <dbReference type="EMBL" id="WEK14632.1"/>
    </source>
</evidence>
<evidence type="ECO:0000259" key="2">
    <source>
        <dbReference type="Pfam" id="PF07811"/>
    </source>
</evidence>
<accession>A0AAJ6B4Q8</accession>
<evidence type="ECO:0000256" key="1">
    <source>
        <dbReference type="SAM" id="Phobius"/>
    </source>
</evidence>
<dbReference type="Proteomes" id="UP001213972">
    <property type="component" value="Chromosome"/>
</dbReference>
<dbReference type="AlphaFoldDB" id="A0AAJ6B4Q8"/>
<dbReference type="InterPro" id="IPR012495">
    <property type="entry name" value="TadE-like_dom"/>
</dbReference>
<keyword evidence="1" id="KW-1133">Transmembrane helix</keyword>
<keyword evidence="1" id="KW-0812">Transmembrane</keyword>
<gene>
    <name evidence="3" type="ORF">P0Y48_05365</name>
</gene>
<feature type="domain" description="TadE-like" evidence="2">
    <location>
        <begin position="10"/>
        <end position="51"/>
    </location>
</feature>
<dbReference type="EMBL" id="CP119321">
    <property type="protein sequence ID" value="WEK14632.1"/>
    <property type="molecule type" value="Genomic_DNA"/>
</dbReference>
<feature type="transmembrane region" description="Helical" evidence="1">
    <location>
        <begin position="12"/>
        <end position="35"/>
    </location>
</feature>
<evidence type="ECO:0000313" key="4">
    <source>
        <dbReference type="Proteomes" id="UP001213972"/>
    </source>
</evidence>
<organism evidence="3 4">
    <name type="scientific">Candidatus Microbacterium phytovorans</name>
    <dbReference type="NCBI Taxonomy" id="3121374"/>
    <lineage>
        <taxon>Bacteria</taxon>
        <taxon>Bacillati</taxon>
        <taxon>Actinomycetota</taxon>
        <taxon>Actinomycetes</taxon>
        <taxon>Micrococcales</taxon>
        <taxon>Microbacteriaceae</taxon>
        <taxon>Microbacterium</taxon>
    </lineage>
</organism>
<proteinExistence type="predicted"/>